<reference evidence="1 2" key="1">
    <citation type="submission" date="2023-08" db="EMBL/GenBank/DDBJ databases">
        <title>A Necator americanus chromosomal reference genome.</title>
        <authorList>
            <person name="Ilik V."/>
            <person name="Petrzelkova K.J."/>
            <person name="Pardy F."/>
            <person name="Fuh T."/>
            <person name="Niatou-Singa F.S."/>
            <person name="Gouil Q."/>
            <person name="Baker L."/>
            <person name="Ritchie M.E."/>
            <person name="Jex A.R."/>
            <person name="Gazzola D."/>
            <person name="Li H."/>
            <person name="Toshio Fujiwara R."/>
            <person name="Zhan B."/>
            <person name="Aroian R.V."/>
            <person name="Pafco B."/>
            <person name="Schwarz E.M."/>
        </authorList>
    </citation>
    <scope>NUCLEOTIDE SEQUENCE [LARGE SCALE GENOMIC DNA]</scope>
    <source>
        <strain evidence="1 2">Aroian</strain>
        <tissue evidence="1">Whole animal</tissue>
    </source>
</reference>
<proteinExistence type="predicted"/>
<protein>
    <submittedName>
        <fullName evidence="1">Uncharacterized protein</fullName>
    </submittedName>
</protein>
<gene>
    <name evidence="1" type="primary">Necator_chrX.g22020</name>
    <name evidence="1" type="ORF">RB195_021859</name>
</gene>
<comment type="caution">
    <text evidence="1">The sequence shown here is derived from an EMBL/GenBank/DDBJ whole genome shotgun (WGS) entry which is preliminary data.</text>
</comment>
<accession>A0ABR1ED12</accession>
<dbReference type="EMBL" id="JAVFWL010000006">
    <property type="protein sequence ID" value="KAK6760551.1"/>
    <property type="molecule type" value="Genomic_DNA"/>
</dbReference>
<dbReference type="Proteomes" id="UP001303046">
    <property type="component" value="Unassembled WGS sequence"/>
</dbReference>
<sequence length="340" mass="39787">MRFDDNRWTRAVSDWVPRDIKRTTGRPPTRWSDFFTKSLKEKYDALRVPRERRNHWATLARDRDKWKNYWRPLDQFEDQRESRQRVRLLVGVILSLSRKQDVVYLGFRSLGWICVRGFTMAKIAFDIGFPEPGVWSISEIEQQGAAYPRLREQRSTNQQNQSSGMKDEESLDRLISTMAVFGDPPSKSWCYLFPPFPVIIKRSCLLKDNTIWEELDTASQFNSSKFPHAIEDVWTSIISVGFGQDRCSRSPGRTVELMGFCGLGNTISEPKREGKEDATTEEKKMQQDGLKIKYTNTSIWKKKRNPVIASKLLFRSYEKPKLIRIAIREGLLDYRELTDL</sequence>
<organism evidence="1 2">
    <name type="scientific">Necator americanus</name>
    <name type="common">Human hookworm</name>
    <dbReference type="NCBI Taxonomy" id="51031"/>
    <lineage>
        <taxon>Eukaryota</taxon>
        <taxon>Metazoa</taxon>
        <taxon>Ecdysozoa</taxon>
        <taxon>Nematoda</taxon>
        <taxon>Chromadorea</taxon>
        <taxon>Rhabditida</taxon>
        <taxon>Rhabditina</taxon>
        <taxon>Rhabditomorpha</taxon>
        <taxon>Strongyloidea</taxon>
        <taxon>Ancylostomatidae</taxon>
        <taxon>Bunostominae</taxon>
        <taxon>Necator</taxon>
    </lineage>
</organism>
<name>A0ABR1ED12_NECAM</name>
<evidence type="ECO:0000313" key="2">
    <source>
        <dbReference type="Proteomes" id="UP001303046"/>
    </source>
</evidence>
<keyword evidence="2" id="KW-1185">Reference proteome</keyword>
<evidence type="ECO:0000313" key="1">
    <source>
        <dbReference type="EMBL" id="KAK6760551.1"/>
    </source>
</evidence>